<protein>
    <submittedName>
        <fullName evidence="1">Uncharacterized protein</fullName>
    </submittedName>
</protein>
<organism evidence="1 2">
    <name type="scientific">Symbiodinium microadriaticum</name>
    <name type="common">Dinoflagellate</name>
    <name type="synonym">Zooxanthella microadriatica</name>
    <dbReference type="NCBI Taxonomy" id="2951"/>
    <lineage>
        <taxon>Eukaryota</taxon>
        <taxon>Sar</taxon>
        <taxon>Alveolata</taxon>
        <taxon>Dinophyceae</taxon>
        <taxon>Suessiales</taxon>
        <taxon>Symbiodiniaceae</taxon>
        <taxon>Symbiodinium</taxon>
    </lineage>
</organism>
<dbReference type="EMBL" id="LSRX01000959">
    <property type="protein sequence ID" value="OLP85744.1"/>
    <property type="molecule type" value="Genomic_DNA"/>
</dbReference>
<dbReference type="AlphaFoldDB" id="A0A1Q9CS42"/>
<accession>A0A1Q9CS42</accession>
<evidence type="ECO:0000313" key="1">
    <source>
        <dbReference type="EMBL" id="OLP85744.1"/>
    </source>
</evidence>
<evidence type="ECO:0000313" key="2">
    <source>
        <dbReference type="Proteomes" id="UP000186817"/>
    </source>
</evidence>
<proteinExistence type="predicted"/>
<comment type="caution">
    <text evidence="1">The sequence shown here is derived from an EMBL/GenBank/DDBJ whole genome shotgun (WGS) entry which is preliminary data.</text>
</comment>
<keyword evidence="2" id="KW-1185">Reference proteome</keyword>
<sequence>MLAVGGATRKQGKSRCAMSGAAQATLCLAMHLSQHKFLRALERHHVQFGYESAILSSCVRAAVLDPVVADFGAAAAAVLDPVVADFGAAAAAVLDPVVADFGAAAAAVLDPVVADFGAAAAAVLDPVVADFGAAAAAVSDPVVADFGAAAAAVSDPVVADFGAAAGEIPNLDRSDLETIAGVAGSLLQCRRIEAMPRSKSQLTLQPGSRKSLNSVFAAIRAMPADRRCKPLDQT</sequence>
<gene>
    <name evidence="1" type="ORF">AK812_SmicGene33243</name>
</gene>
<dbReference type="Proteomes" id="UP000186817">
    <property type="component" value="Unassembled WGS sequence"/>
</dbReference>
<name>A0A1Q9CS42_SYMMI</name>
<reference evidence="1 2" key="1">
    <citation type="submission" date="2016-02" db="EMBL/GenBank/DDBJ databases">
        <title>Genome analysis of coral dinoflagellate symbionts highlights evolutionary adaptations to a symbiotic lifestyle.</title>
        <authorList>
            <person name="Aranda M."/>
            <person name="Li Y."/>
            <person name="Liew Y.J."/>
            <person name="Baumgarten S."/>
            <person name="Simakov O."/>
            <person name="Wilson M."/>
            <person name="Piel J."/>
            <person name="Ashoor H."/>
            <person name="Bougouffa S."/>
            <person name="Bajic V.B."/>
            <person name="Ryu T."/>
            <person name="Ravasi T."/>
            <person name="Bayer T."/>
            <person name="Micklem G."/>
            <person name="Kim H."/>
            <person name="Bhak J."/>
            <person name="Lajeunesse T.C."/>
            <person name="Voolstra C.R."/>
        </authorList>
    </citation>
    <scope>NUCLEOTIDE SEQUENCE [LARGE SCALE GENOMIC DNA]</scope>
    <source>
        <strain evidence="1 2">CCMP2467</strain>
    </source>
</reference>